<dbReference type="CDD" id="cd01650">
    <property type="entry name" value="RT_nLTR_like"/>
    <property type="match status" value="1"/>
</dbReference>
<dbReference type="InterPro" id="IPR000477">
    <property type="entry name" value="RT_dom"/>
</dbReference>
<dbReference type="InterPro" id="IPR005135">
    <property type="entry name" value="Endo/exonuclease/phosphatase"/>
</dbReference>
<sequence>MIILSWNCRGLSVPSAIPNLKNIAQSHKPDVLFLSETLSKAQKMENIRVMLKYDSCLAVDVDGRSGGLAIMWKESVKCTVLNYSRNFINLVVEDNEKGNWRLTCYYGYPERNRRKMAWDLLRELRDMSTLPWCVIGDFNDLLSQEDKRGLLPHPNWLCSGFRSAVNDCDLTDIHLEGYPFTWIKSRGTDHVIEERLDRALASSEWLSIFPNAKLINLLSSHSDHSPILLQCSPAIKQQYKYEFRFENNWLKEDDIEEVVNEGWDVGDGIEITQRLTHCAEKLQRWGRRKKKKFKEEIMEIEADMERLRNMNDASSSARFTEVQQQHANILIQEEAFWRQRAKMHWLKDGDLNTKFFHSSATARAKVKKIEKLRNDEDVVVTGQQNLEEVVRKYFQTLFQPKGGNQEPVLSLISPRVSAEDNAFLEAPITKEEIRTALFQMHPDKSPGPDGFNPAFFQNFWHLCGDEVFAATKEWLQRGYFPSTLNETNICLIPKCDSPQSVKDFRPISLCNVLYKMVSKLLANRLKHFLDKCISEEQSAFIEGRSIIDNALIAIEIIHTLKRRTRGANGELALKIDISKAYDKVEWSFLKSMLIKMGFSETWVRWMMLCVSSVNYSALVNFEKVGPIHPGRGLRQGDPLSPYLFIIVAEGLTSLIKKAVDGGEIHGIKICRGAPSVSHLLFADDCFLFCRANLSETRKLMEILEVYEQASGQEINLTKSEVFFSRNFSRAAQEDLSNMMGVKHVMGTGAYLGLPSMVGRSKKETFAFIKDKIWKRINSWRSRHLSRAGTEIMIKSVLQAIPAYVMSIYLLPDSLIDDIERMINAFWWGGGDNNKGIRWLAWKRMACPKEEGGLGFRDFQLFNMAMLAKQGWNLINNPNSLVAKVFKARYFPHSSLLDSKLGNNPSFTWRSIWKSRKVLLHGCRWSIGDGSNIKVMGEPWLRVEDGGWVESPQNQCVYNLSIQQLMLPNSKHWDVDKIHSLFSERVANMILAVPLLHLVERDRVVWNEESDGIYSVRSGYRKLLKEKNSSSRPRGGEAWGALWKVHAPPKAKHLLWRICKECLPTRTRLRNRHVQCPIECPFCLVVPEEEWHMFFDCEGHKDAWSSAGLHQIIQTRFDKFYNISDLLFDICRLEDKQVAGKTATLLWCIWQNRNSNVWNNNKLSAQQVGIQAVHLWNEWAMAQGMLDEYHSQDQQLLTPRVAVQWQQPQFGIVKCNVDASFYDIAGATGWGWCVRDHQGRYIIAGTNLLQARLNILEGEAMAIKEAMEEMLQRGFSHVIFESDSKIVVDAISSRQEGISDFSLLISSIQSLLMSNPNFEVKFVKRQANMVAHELARAAYSMSGHRIFESIPRCIENILINDMN</sequence>
<keyword evidence="3" id="KW-1185">Reference proteome</keyword>
<reference evidence="3" key="1">
    <citation type="journal article" date="2017" name="Front. Plant Sci.">
        <title>Climate Clever Clovers: New Paradigm to Reduce the Environmental Footprint of Ruminants by Breeding Low Methanogenic Forages Utilizing Haplotype Variation.</title>
        <authorList>
            <person name="Kaur P."/>
            <person name="Appels R."/>
            <person name="Bayer P.E."/>
            <person name="Keeble-Gagnere G."/>
            <person name="Wang J."/>
            <person name="Hirakawa H."/>
            <person name="Shirasawa K."/>
            <person name="Vercoe P."/>
            <person name="Stefanova K."/>
            <person name="Durmic Z."/>
            <person name="Nichols P."/>
            <person name="Revell C."/>
            <person name="Isobe S.N."/>
            <person name="Edwards D."/>
            <person name="Erskine W."/>
        </authorList>
    </citation>
    <scope>NUCLEOTIDE SEQUENCE [LARGE SCALE GENOMIC DNA]</scope>
    <source>
        <strain evidence="3">cv. Daliak</strain>
    </source>
</reference>
<dbReference type="OrthoDB" id="1415597at2759"/>
<dbReference type="Pfam" id="PF00078">
    <property type="entry name" value="RVT_1"/>
    <property type="match status" value="1"/>
</dbReference>
<name>A0A2Z6MP00_TRISU</name>
<dbReference type="InterPro" id="IPR036397">
    <property type="entry name" value="RNaseH_sf"/>
</dbReference>
<dbReference type="SUPFAM" id="SSF53098">
    <property type="entry name" value="Ribonuclease H-like"/>
    <property type="match status" value="1"/>
</dbReference>
<dbReference type="InterPro" id="IPR012337">
    <property type="entry name" value="RNaseH-like_sf"/>
</dbReference>
<dbReference type="Pfam" id="PF13456">
    <property type="entry name" value="RVT_3"/>
    <property type="match status" value="1"/>
</dbReference>
<evidence type="ECO:0000313" key="3">
    <source>
        <dbReference type="Proteomes" id="UP000242715"/>
    </source>
</evidence>
<dbReference type="Gene3D" id="3.30.420.10">
    <property type="entry name" value="Ribonuclease H-like superfamily/Ribonuclease H"/>
    <property type="match status" value="1"/>
</dbReference>
<dbReference type="PROSITE" id="PS50878">
    <property type="entry name" value="RT_POL"/>
    <property type="match status" value="1"/>
</dbReference>
<dbReference type="Proteomes" id="UP000242715">
    <property type="component" value="Unassembled WGS sequence"/>
</dbReference>
<dbReference type="InterPro" id="IPR044730">
    <property type="entry name" value="RNase_H-like_dom_plant"/>
</dbReference>
<evidence type="ECO:0000259" key="1">
    <source>
        <dbReference type="PROSITE" id="PS50878"/>
    </source>
</evidence>
<dbReference type="PANTHER" id="PTHR33116:SF86">
    <property type="entry name" value="REVERSE TRANSCRIPTASE DOMAIN-CONTAINING PROTEIN"/>
    <property type="match status" value="1"/>
</dbReference>
<dbReference type="InterPro" id="IPR036691">
    <property type="entry name" value="Endo/exonu/phosph_ase_sf"/>
</dbReference>
<gene>
    <name evidence="2" type="ORF">TSUD_255820</name>
</gene>
<dbReference type="Pfam" id="PF13966">
    <property type="entry name" value="zf-RVT"/>
    <property type="match status" value="1"/>
</dbReference>
<dbReference type="GO" id="GO:0003676">
    <property type="term" value="F:nucleic acid binding"/>
    <property type="evidence" value="ECO:0007669"/>
    <property type="project" value="InterPro"/>
</dbReference>
<dbReference type="Pfam" id="PF03372">
    <property type="entry name" value="Exo_endo_phos"/>
    <property type="match status" value="1"/>
</dbReference>
<dbReference type="InterPro" id="IPR026960">
    <property type="entry name" value="RVT-Znf"/>
</dbReference>
<feature type="domain" description="Reverse transcriptase" evidence="1">
    <location>
        <begin position="473"/>
        <end position="743"/>
    </location>
</feature>
<dbReference type="GO" id="GO:0004523">
    <property type="term" value="F:RNA-DNA hybrid ribonuclease activity"/>
    <property type="evidence" value="ECO:0007669"/>
    <property type="project" value="InterPro"/>
</dbReference>
<accession>A0A2Z6MP00</accession>
<dbReference type="InterPro" id="IPR002156">
    <property type="entry name" value="RNaseH_domain"/>
</dbReference>
<evidence type="ECO:0000313" key="2">
    <source>
        <dbReference type="EMBL" id="GAU34086.1"/>
    </source>
</evidence>
<proteinExistence type="predicted"/>
<protein>
    <recommendedName>
        <fullName evidence="1">Reverse transcriptase domain-containing protein</fullName>
    </recommendedName>
</protein>
<dbReference type="SUPFAM" id="SSF56219">
    <property type="entry name" value="DNase I-like"/>
    <property type="match status" value="1"/>
</dbReference>
<dbReference type="SUPFAM" id="SSF56672">
    <property type="entry name" value="DNA/RNA polymerases"/>
    <property type="match status" value="1"/>
</dbReference>
<dbReference type="CDD" id="cd06222">
    <property type="entry name" value="RNase_H_like"/>
    <property type="match status" value="1"/>
</dbReference>
<dbReference type="Gene3D" id="3.60.10.10">
    <property type="entry name" value="Endonuclease/exonuclease/phosphatase"/>
    <property type="match status" value="1"/>
</dbReference>
<dbReference type="EMBL" id="DF973546">
    <property type="protein sequence ID" value="GAU34086.1"/>
    <property type="molecule type" value="Genomic_DNA"/>
</dbReference>
<dbReference type="PANTHER" id="PTHR33116">
    <property type="entry name" value="REVERSE TRANSCRIPTASE ZINC-BINDING DOMAIN-CONTAINING PROTEIN-RELATED-RELATED"/>
    <property type="match status" value="1"/>
</dbReference>
<dbReference type="InterPro" id="IPR043502">
    <property type="entry name" value="DNA/RNA_pol_sf"/>
</dbReference>
<organism evidence="2 3">
    <name type="scientific">Trifolium subterraneum</name>
    <name type="common">Subterranean clover</name>
    <dbReference type="NCBI Taxonomy" id="3900"/>
    <lineage>
        <taxon>Eukaryota</taxon>
        <taxon>Viridiplantae</taxon>
        <taxon>Streptophyta</taxon>
        <taxon>Embryophyta</taxon>
        <taxon>Tracheophyta</taxon>
        <taxon>Spermatophyta</taxon>
        <taxon>Magnoliopsida</taxon>
        <taxon>eudicotyledons</taxon>
        <taxon>Gunneridae</taxon>
        <taxon>Pentapetalae</taxon>
        <taxon>rosids</taxon>
        <taxon>fabids</taxon>
        <taxon>Fabales</taxon>
        <taxon>Fabaceae</taxon>
        <taxon>Papilionoideae</taxon>
        <taxon>50 kb inversion clade</taxon>
        <taxon>NPAAA clade</taxon>
        <taxon>Hologalegina</taxon>
        <taxon>IRL clade</taxon>
        <taxon>Trifolieae</taxon>
        <taxon>Trifolium</taxon>
    </lineage>
</organism>